<feature type="compositionally biased region" description="Basic residues" evidence="1">
    <location>
        <begin position="127"/>
        <end position="142"/>
    </location>
</feature>
<feature type="compositionally biased region" description="Basic residues" evidence="1">
    <location>
        <begin position="194"/>
        <end position="208"/>
    </location>
</feature>
<dbReference type="EMBL" id="BAAASD010000001">
    <property type="protein sequence ID" value="GAA2326076.1"/>
    <property type="molecule type" value="Genomic_DNA"/>
</dbReference>
<evidence type="ECO:0000256" key="1">
    <source>
        <dbReference type="SAM" id="MobiDB-lite"/>
    </source>
</evidence>
<name>A0ABP5SAM8_9ACTN</name>
<protein>
    <submittedName>
        <fullName evidence="2">Uncharacterized protein</fullName>
    </submittedName>
</protein>
<evidence type="ECO:0000313" key="2">
    <source>
        <dbReference type="EMBL" id="GAA2326076.1"/>
    </source>
</evidence>
<sequence>MRAHSRRPASAALPGADRFRAQARLCCYKAEWKQWEQFCSLLELPVSPITPGSLTAFVEWPWWQPGWKKGTCAAPTIDRRPSGVVVSGRTEHKLKLGKTVAARARRVLKAKAMEKTSDPRPGTGPRPARRAPAHCGARRPRHPAGPVIRVPAGLLAVSLAFRAGRPVAEDGCVHLVVRVPARPESRQPAPPRCTTRRHQRMHHTPPPA</sequence>
<comment type="caution">
    <text evidence="2">The sequence shown here is derived from an EMBL/GenBank/DDBJ whole genome shotgun (WGS) entry which is preliminary data.</text>
</comment>
<reference evidence="3" key="1">
    <citation type="journal article" date="2019" name="Int. J. Syst. Evol. Microbiol.">
        <title>The Global Catalogue of Microorganisms (GCM) 10K type strain sequencing project: providing services to taxonomists for standard genome sequencing and annotation.</title>
        <authorList>
            <consortium name="The Broad Institute Genomics Platform"/>
            <consortium name="The Broad Institute Genome Sequencing Center for Infectious Disease"/>
            <person name="Wu L."/>
            <person name="Ma J."/>
        </authorList>
    </citation>
    <scope>NUCLEOTIDE SEQUENCE [LARGE SCALE GENOMIC DNA]</scope>
    <source>
        <strain evidence="3">JCM 4316</strain>
    </source>
</reference>
<gene>
    <name evidence="2" type="ORF">GCM10010246_04410</name>
</gene>
<proteinExistence type="predicted"/>
<organism evidence="2 3">
    <name type="scientific">Streptomyces cuspidosporus</name>
    <dbReference type="NCBI Taxonomy" id="66882"/>
    <lineage>
        <taxon>Bacteria</taxon>
        <taxon>Bacillati</taxon>
        <taxon>Actinomycetota</taxon>
        <taxon>Actinomycetes</taxon>
        <taxon>Kitasatosporales</taxon>
        <taxon>Streptomycetaceae</taxon>
        <taxon>Streptomyces</taxon>
    </lineage>
</organism>
<evidence type="ECO:0000313" key="3">
    <source>
        <dbReference type="Proteomes" id="UP001500253"/>
    </source>
</evidence>
<keyword evidence="3" id="KW-1185">Reference proteome</keyword>
<dbReference type="Proteomes" id="UP001500253">
    <property type="component" value="Unassembled WGS sequence"/>
</dbReference>
<accession>A0ABP5SAM8</accession>
<feature type="region of interest" description="Disordered" evidence="1">
    <location>
        <begin position="182"/>
        <end position="208"/>
    </location>
</feature>
<feature type="region of interest" description="Disordered" evidence="1">
    <location>
        <begin position="112"/>
        <end position="144"/>
    </location>
</feature>